<protein>
    <submittedName>
        <fullName evidence="9">Raffinose/stachyose/melibiose transport system permease protein</fullName>
    </submittedName>
</protein>
<evidence type="ECO:0000256" key="5">
    <source>
        <dbReference type="ARBA" id="ARBA00022989"/>
    </source>
</evidence>
<evidence type="ECO:0000256" key="2">
    <source>
        <dbReference type="ARBA" id="ARBA00022448"/>
    </source>
</evidence>
<dbReference type="GO" id="GO:0055085">
    <property type="term" value="P:transmembrane transport"/>
    <property type="evidence" value="ECO:0007669"/>
    <property type="project" value="InterPro"/>
</dbReference>
<dbReference type="Proteomes" id="UP000199039">
    <property type="component" value="Unassembled WGS sequence"/>
</dbReference>
<dbReference type="InterPro" id="IPR000515">
    <property type="entry name" value="MetI-like"/>
</dbReference>
<accession>A0A1G6KF71</accession>
<keyword evidence="10" id="KW-1185">Reference proteome</keyword>
<evidence type="ECO:0000256" key="3">
    <source>
        <dbReference type="ARBA" id="ARBA00022475"/>
    </source>
</evidence>
<keyword evidence="6 7" id="KW-0472">Membrane</keyword>
<evidence type="ECO:0000259" key="8">
    <source>
        <dbReference type="PROSITE" id="PS50928"/>
    </source>
</evidence>
<gene>
    <name evidence="9" type="ORF">SAMN05216410_1582</name>
</gene>
<dbReference type="Gene3D" id="1.10.3720.10">
    <property type="entry name" value="MetI-like"/>
    <property type="match status" value="1"/>
</dbReference>
<dbReference type="PROSITE" id="PS50928">
    <property type="entry name" value="ABC_TM1"/>
    <property type="match status" value="1"/>
</dbReference>
<dbReference type="AlphaFoldDB" id="A0A1G6KF71"/>
<keyword evidence="2 7" id="KW-0813">Transport</keyword>
<dbReference type="PROSITE" id="PS51257">
    <property type="entry name" value="PROKAR_LIPOPROTEIN"/>
    <property type="match status" value="1"/>
</dbReference>
<comment type="subcellular location">
    <subcellularLocation>
        <location evidence="1 7">Cell membrane</location>
        <topology evidence="1 7">Multi-pass membrane protein</topology>
    </subcellularLocation>
</comment>
<dbReference type="STRING" id="1814289.SAMN05216410_1582"/>
<keyword evidence="5 7" id="KW-1133">Transmembrane helix</keyword>
<sequence length="274" mass="30608">MKAPMWRRALLSVVMITMACFVAIPLYYIVINTFKTQADMVASPLSPPTEWFFGNFKEVFSDPRIFRSFANTLYVTALSVILQLVVGAMAAYAMVMRTSKLNAFLGGVLLLGFIVPGQSTLIPLYRTLVGFKLVDSLNGLVVMYMGGAIFCYFLIQGYIRTLPFEIIEAARLDGAGAFQIFWRIVLPLIKPILFTVGVFQTMWVWNDFLLPTVFISSPGKRTIVLQVYNAVSEFTTDWPMFMTVSVVALIPMVIFFVFTQKHIVNGLLAGGVKG</sequence>
<name>A0A1G6KF71_9MICO</name>
<dbReference type="PANTHER" id="PTHR43744:SF12">
    <property type="entry name" value="ABC TRANSPORTER PERMEASE PROTEIN MG189-RELATED"/>
    <property type="match status" value="1"/>
</dbReference>
<organism evidence="9 10">
    <name type="scientific">Sanguibacter gelidistatuariae</name>
    <dbReference type="NCBI Taxonomy" id="1814289"/>
    <lineage>
        <taxon>Bacteria</taxon>
        <taxon>Bacillati</taxon>
        <taxon>Actinomycetota</taxon>
        <taxon>Actinomycetes</taxon>
        <taxon>Micrococcales</taxon>
        <taxon>Sanguibacteraceae</taxon>
        <taxon>Sanguibacter</taxon>
    </lineage>
</organism>
<evidence type="ECO:0000256" key="1">
    <source>
        <dbReference type="ARBA" id="ARBA00004651"/>
    </source>
</evidence>
<evidence type="ECO:0000256" key="4">
    <source>
        <dbReference type="ARBA" id="ARBA00022692"/>
    </source>
</evidence>
<dbReference type="EMBL" id="FMYH01000002">
    <property type="protein sequence ID" value="SDC29604.1"/>
    <property type="molecule type" value="Genomic_DNA"/>
</dbReference>
<proteinExistence type="inferred from homology"/>
<dbReference type="Pfam" id="PF00528">
    <property type="entry name" value="BPD_transp_1"/>
    <property type="match status" value="1"/>
</dbReference>
<comment type="similarity">
    <text evidence="7">Belongs to the binding-protein-dependent transport system permease family.</text>
</comment>
<feature type="transmembrane region" description="Helical" evidence="7">
    <location>
        <begin position="238"/>
        <end position="258"/>
    </location>
</feature>
<feature type="transmembrane region" description="Helical" evidence="7">
    <location>
        <begin position="73"/>
        <end position="95"/>
    </location>
</feature>
<dbReference type="CDD" id="cd06261">
    <property type="entry name" value="TM_PBP2"/>
    <property type="match status" value="1"/>
</dbReference>
<feature type="transmembrane region" description="Helical" evidence="7">
    <location>
        <begin position="9"/>
        <end position="30"/>
    </location>
</feature>
<evidence type="ECO:0000256" key="7">
    <source>
        <dbReference type="RuleBase" id="RU363032"/>
    </source>
</evidence>
<dbReference type="PANTHER" id="PTHR43744">
    <property type="entry name" value="ABC TRANSPORTER PERMEASE PROTEIN MG189-RELATED-RELATED"/>
    <property type="match status" value="1"/>
</dbReference>
<dbReference type="RefSeq" id="WP_175559044.1">
    <property type="nucleotide sequence ID" value="NZ_FMYH01000002.1"/>
</dbReference>
<evidence type="ECO:0000313" key="9">
    <source>
        <dbReference type="EMBL" id="SDC29604.1"/>
    </source>
</evidence>
<feature type="transmembrane region" description="Helical" evidence="7">
    <location>
        <begin position="137"/>
        <end position="159"/>
    </location>
</feature>
<evidence type="ECO:0000313" key="10">
    <source>
        <dbReference type="Proteomes" id="UP000199039"/>
    </source>
</evidence>
<feature type="transmembrane region" description="Helical" evidence="7">
    <location>
        <begin position="102"/>
        <end position="125"/>
    </location>
</feature>
<feature type="transmembrane region" description="Helical" evidence="7">
    <location>
        <begin position="180"/>
        <end position="205"/>
    </location>
</feature>
<keyword evidence="3" id="KW-1003">Cell membrane</keyword>
<dbReference type="InterPro" id="IPR035906">
    <property type="entry name" value="MetI-like_sf"/>
</dbReference>
<evidence type="ECO:0000256" key="6">
    <source>
        <dbReference type="ARBA" id="ARBA00023136"/>
    </source>
</evidence>
<dbReference type="GO" id="GO:0005886">
    <property type="term" value="C:plasma membrane"/>
    <property type="evidence" value="ECO:0007669"/>
    <property type="project" value="UniProtKB-SubCell"/>
</dbReference>
<dbReference type="SUPFAM" id="SSF161098">
    <property type="entry name" value="MetI-like"/>
    <property type="match status" value="1"/>
</dbReference>
<feature type="domain" description="ABC transmembrane type-1" evidence="8">
    <location>
        <begin position="69"/>
        <end position="259"/>
    </location>
</feature>
<reference evidence="9 10" key="1">
    <citation type="submission" date="2016-09" db="EMBL/GenBank/DDBJ databases">
        <authorList>
            <person name="Capua I."/>
            <person name="De Benedictis P."/>
            <person name="Joannis T."/>
            <person name="Lombin L.H."/>
            <person name="Cattoli G."/>
        </authorList>
    </citation>
    <scope>NUCLEOTIDE SEQUENCE [LARGE SCALE GENOMIC DNA]</scope>
    <source>
        <strain evidence="9 10">ISLP-3</strain>
    </source>
</reference>
<keyword evidence="4 7" id="KW-0812">Transmembrane</keyword>